<evidence type="ECO:0000313" key="3">
    <source>
        <dbReference type="Proteomes" id="UP000238479"/>
    </source>
</evidence>
<evidence type="ECO:0000256" key="1">
    <source>
        <dbReference type="SAM" id="Phobius"/>
    </source>
</evidence>
<dbReference type="AlphaFoldDB" id="A0A2P6PBC1"/>
<evidence type="ECO:0000313" key="2">
    <source>
        <dbReference type="EMBL" id="PRQ19226.1"/>
    </source>
</evidence>
<dbReference type="Proteomes" id="UP000238479">
    <property type="component" value="Chromosome 7"/>
</dbReference>
<feature type="transmembrane region" description="Helical" evidence="1">
    <location>
        <begin position="20"/>
        <end position="47"/>
    </location>
</feature>
<dbReference type="EMBL" id="PDCK01000045">
    <property type="protein sequence ID" value="PRQ19226.1"/>
    <property type="molecule type" value="Genomic_DNA"/>
</dbReference>
<keyword evidence="3" id="KW-1185">Reference proteome</keyword>
<comment type="caution">
    <text evidence="2">The sequence shown here is derived from an EMBL/GenBank/DDBJ whole genome shotgun (WGS) entry which is preliminary data.</text>
</comment>
<protein>
    <submittedName>
        <fullName evidence="2">Uncharacterized protein</fullName>
    </submittedName>
</protein>
<accession>A0A2P6PBC1</accession>
<dbReference type="Gramene" id="PRQ19226">
    <property type="protein sequence ID" value="PRQ19226"/>
    <property type="gene ID" value="RchiOBHm_Chr7g0214891"/>
</dbReference>
<proteinExistence type="predicted"/>
<keyword evidence="1" id="KW-1133">Transmembrane helix</keyword>
<keyword evidence="1" id="KW-0472">Membrane</keyword>
<name>A0A2P6PBC1_ROSCH</name>
<reference evidence="2 3" key="1">
    <citation type="journal article" date="2018" name="Nat. Genet.">
        <title>The Rosa genome provides new insights in the design of modern roses.</title>
        <authorList>
            <person name="Bendahmane M."/>
        </authorList>
    </citation>
    <scope>NUCLEOTIDE SEQUENCE [LARGE SCALE GENOMIC DNA]</scope>
    <source>
        <strain evidence="3">cv. Old Blush</strain>
    </source>
</reference>
<sequence length="55" mass="6107">MSILLGENSLQIAMSVPYIYIYMIDELVTIGLYLDLASFFVPSLIILEPSLVLGN</sequence>
<gene>
    <name evidence="2" type="ORF">RchiOBHm_Chr7g0214891</name>
</gene>
<organism evidence="2 3">
    <name type="scientific">Rosa chinensis</name>
    <name type="common">China rose</name>
    <dbReference type="NCBI Taxonomy" id="74649"/>
    <lineage>
        <taxon>Eukaryota</taxon>
        <taxon>Viridiplantae</taxon>
        <taxon>Streptophyta</taxon>
        <taxon>Embryophyta</taxon>
        <taxon>Tracheophyta</taxon>
        <taxon>Spermatophyta</taxon>
        <taxon>Magnoliopsida</taxon>
        <taxon>eudicotyledons</taxon>
        <taxon>Gunneridae</taxon>
        <taxon>Pentapetalae</taxon>
        <taxon>rosids</taxon>
        <taxon>fabids</taxon>
        <taxon>Rosales</taxon>
        <taxon>Rosaceae</taxon>
        <taxon>Rosoideae</taxon>
        <taxon>Rosoideae incertae sedis</taxon>
        <taxon>Rosa</taxon>
    </lineage>
</organism>
<keyword evidence="1" id="KW-0812">Transmembrane</keyword>